<evidence type="ECO:0000313" key="3">
    <source>
        <dbReference type="Proteomes" id="UP000240935"/>
    </source>
</evidence>
<feature type="transmembrane region" description="Helical" evidence="1">
    <location>
        <begin position="68"/>
        <end position="86"/>
    </location>
</feature>
<evidence type="ECO:0000256" key="1">
    <source>
        <dbReference type="SAM" id="Phobius"/>
    </source>
</evidence>
<keyword evidence="1" id="KW-0472">Membrane</keyword>
<reference evidence="2 3" key="1">
    <citation type="journal article" date="2014" name="Virol. J.">
        <title>Samba virus: a novel mimivirus from a giant rain forest, the Brazilian Amazon.</title>
        <authorList>
            <person name="Campos R.K."/>
            <person name="Boratto P.V."/>
            <person name="Assis F.L."/>
            <person name="Aguiar E.R."/>
            <person name="Silva L.C."/>
            <person name="Albarnaz J.D."/>
            <person name="Dornas F.P."/>
            <person name="Trindade G.S."/>
            <person name="Ferreira P.P."/>
            <person name="Marques J.T."/>
            <person name="Robert C."/>
            <person name="Raoult D."/>
            <person name="Kroon E.G."/>
            <person name="La Scola B."/>
            <person name="Abrahao J.S."/>
        </authorList>
    </citation>
    <scope>NUCLEOTIDE SEQUENCE [LARGE SCALE GENOMIC DNA]</scope>
</reference>
<protein>
    <submittedName>
        <fullName evidence="2">Uncharacterized protein</fullName>
    </submittedName>
</protein>
<proteinExistence type="predicted"/>
<organism evidence="2 3">
    <name type="scientific">Samba virus</name>
    <dbReference type="NCBI Taxonomy" id="1461100"/>
    <lineage>
        <taxon>Viruses</taxon>
        <taxon>Varidnaviria</taxon>
        <taxon>Bamfordvirae</taxon>
        <taxon>Nucleocytoviricota</taxon>
        <taxon>Megaviricetes</taxon>
        <taxon>Imitervirales</taxon>
        <taxon>Mimiviridae</taxon>
        <taxon>Megamimivirinae</taxon>
        <taxon>Mimivirus</taxon>
        <taxon>Mimivirus bradfordmassiliense</taxon>
    </lineage>
</organism>
<sequence>MAQIITDVQKFFSLYWKFIMNQDAMPFFCKETFVGSMVGFTVGKLITDPLVDKYPNSSLVPYINSNKLFFYGIMTGTLYSFVRLIVKQFTLEFGNKTQ</sequence>
<keyword evidence="1" id="KW-0812">Transmembrane</keyword>
<accession>A0A140E0L5</accession>
<dbReference type="Proteomes" id="UP000240935">
    <property type="component" value="Segment"/>
</dbReference>
<name>A0A140E0L5_MIMIV</name>
<dbReference type="EMBL" id="KF959826">
    <property type="protein sequence ID" value="AMK61840.1"/>
    <property type="molecule type" value="Genomic_DNA"/>
</dbReference>
<evidence type="ECO:0000313" key="2">
    <source>
        <dbReference type="EMBL" id="AMK61840.1"/>
    </source>
</evidence>
<keyword evidence="1" id="KW-1133">Transmembrane helix</keyword>